<dbReference type="Gene3D" id="3.30.420.10">
    <property type="entry name" value="Ribonuclease H-like superfamily/Ribonuclease H"/>
    <property type="match status" value="1"/>
</dbReference>
<dbReference type="GO" id="GO:0005634">
    <property type="term" value="C:nucleus"/>
    <property type="evidence" value="ECO:0007669"/>
    <property type="project" value="UniProtKB-ARBA"/>
</dbReference>
<evidence type="ECO:0000313" key="2">
    <source>
        <dbReference type="EMBL" id="TPX58261.1"/>
    </source>
</evidence>
<dbReference type="PANTHER" id="PTHR37984:SF5">
    <property type="entry name" value="PROTEIN NYNRIN-LIKE"/>
    <property type="match status" value="1"/>
</dbReference>
<dbReference type="EMBL" id="QEAP01000744">
    <property type="protein sequence ID" value="TPX58261.1"/>
    <property type="molecule type" value="Genomic_DNA"/>
</dbReference>
<dbReference type="PROSITE" id="PS50994">
    <property type="entry name" value="INTEGRASE"/>
    <property type="match status" value="1"/>
</dbReference>
<gene>
    <name evidence="2" type="ORF">CcCBS67573_g09180</name>
</gene>
<dbReference type="InterPro" id="IPR036397">
    <property type="entry name" value="RNaseH_sf"/>
</dbReference>
<dbReference type="AlphaFoldDB" id="A0A507E3F3"/>
<comment type="caution">
    <text evidence="2">The sequence shown here is derived from an EMBL/GenBank/DDBJ whole genome shotgun (WGS) entry which is preliminary data.</text>
</comment>
<reference evidence="2 3" key="1">
    <citation type="journal article" date="2019" name="Sci. Rep.">
        <title>Comparative genomics of chytrid fungi reveal insights into the obligate biotrophic and pathogenic lifestyle of Synchytrium endobioticum.</title>
        <authorList>
            <person name="van de Vossenberg B.T.L.H."/>
            <person name="Warris S."/>
            <person name="Nguyen H.D.T."/>
            <person name="van Gent-Pelzer M.P.E."/>
            <person name="Joly D.L."/>
            <person name="van de Geest H.C."/>
            <person name="Bonants P.J.M."/>
            <person name="Smith D.S."/>
            <person name="Levesque C.A."/>
            <person name="van der Lee T.A.J."/>
        </authorList>
    </citation>
    <scope>NUCLEOTIDE SEQUENCE [LARGE SCALE GENOMIC DNA]</scope>
    <source>
        <strain evidence="2 3">CBS 675.73</strain>
    </source>
</reference>
<name>A0A507E3F3_9FUNG</name>
<evidence type="ECO:0000313" key="3">
    <source>
        <dbReference type="Proteomes" id="UP000320333"/>
    </source>
</evidence>
<protein>
    <recommendedName>
        <fullName evidence="1">Integrase catalytic domain-containing protein</fullName>
    </recommendedName>
</protein>
<sequence length="312" mass="35487">MTRKVAALMQVATPIIWALDFCAILLTTAITTMNDTGTQNSYCSVFPQHGIPVHFISDRDVKFTSNFWQELCKSLKIKLTISTSSHPQTDGQTEQKNDWILQALRHFVAPYQDDWDEHLPKIEFGINDTVNSSTGYTPFYLEYGRHPRSMININMPFYAPTSIKDVCAKYQVIKDCIHDSCLQDKYAAIANYKYLCSPFQYSGPYKIIELVGAAPSCKLALPSDWGVHPVFHPEKLKPYYFDSAKHPLKNQPIAMHAIDKVLSSRVLDGHQQVLIQWQGHHPVYNCTSSTSTTATTATTTTYWTSNKVRFYE</sequence>
<dbReference type="InterPro" id="IPR050951">
    <property type="entry name" value="Retrovirus_Pol_polyprotein"/>
</dbReference>
<dbReference type="PANTHER" id="PTHR37984">
    <property type="entry name" value="PROTEIN CBG26694"/>
    <property type="match status" value="1"/>
</dbReference>
<dbReference type="GO" id="GO:0003676">
    <property type="term" value="F:nucleic acid binding"/>
    <property type="evidence" value="ECO:0007669"/>
    <property type="project" value="InterPro"/>
</dbReference>
<dbReference type="SUPFAM" id="SSF53098">
    <property type="entry name" value="Ribonuclease H-like"/>
    <property type="match status" value="1"/>
</dbReference>
<dbReference type="InterPro" id="IPR012337">
    <property type="entry name" value="RNaseH-like_sf"/>
</dbReference>
<accession>A0A507E3F3</accession>
<dbReference type="STRING" id="246404.A0A507E3F3"/>
<dbReference type="Proteomes" id="UP000320333">
    <property type="component" value="Unassembled WGS sequence"/>
</dbReference>
<dbReference type="InterPro" id="IPR001584">
    <property type="entry name" value="Integrase_cat-core"/>
</dbReference>
<keyword evidence="3" id="KW-1185">Reference proteome</keyword>
<feature type="domain" description="Integrase catalytic" evidence="1">
    <location>
        <begin position="1"/>
        <end position="146"/>
    </location>
</feature>
<dbReference type="GO" id="GO:0015074">
    <property type="term" value="P:DNA integration"/>
    <property type="evidence" value="ECO:0007669"/>
    <property type="project" value="InterPro"/>
</dbReference>
<organism evidence="2 3">
    <name type="scientific">Chytriomyces confervae</name>
    <dbReference type="NCBI Taxonomy" id="246404"/>
    <lineage>
        <taxon>Eukaryota</taxon>
        <taxon>Fungi</taxon>
        <taxon>Fungi incertae sedis</taxon>
        <taxon>Chytridiomycota</taxon>
        <taxon>Chytridiomycota incertae sedis</taxon>
        <taxon>Chytridiomycetes</taxon>
        <taxon>Chytridiales</taxon>
        <taxon>Chytriomycetaceae</taxon>
        <taxon>Chytriomyces</taxon>
    </lineage>
</organism>
<proteinExistence type="predicted"/>
<dbReference type="SUPFAM" id="SSF54160">
    <property type="entry name" value="Chromo domain-like"/>
    <property type="match status" value="1"/>
</dbReference>
<dbReference type="InterPro" id="IPR016197">
    <property type="entry name" value="Chromo-like_dom_sf"/>
</dbReference>
<dbReference type="OrthoDB" id="2155711at2759"/>
<evidence type="ECO:0000259" key="1">
    <source>
        <dbReference type="PROSITE" id="PS50994"/>
    </source>
</evidence>